<keyword evidence="2 6" id="KW-0032">Aminotransferase</keyword>
<dbReference type="InterPro" id="IPR050103">
    <property type="entry name" value="Class-III_PLP-dep_AT"/>
</dbReference>
<comment type="cofactor">
    <cofactor evidence="1">
        <name>pyridoxal 5'-phosphate</name>
        <dbReference type="ChEBI" id="CHEBI:597326"/>
    </cofactor>
</comment>
<dbReference type="InterPro" id="IPR015422">
    <property type="entry name" value="PyrdxlP-dep_Trfase_small"/>
</dbReference>
<dbReference type="Pfam" id="PF00202">
    <property type="entry name" value="Aminotran_3"/>
    <property type="match status" value="1"/>
</dbReference>
<keyword evidence="7" id="KW-1185">Reference proteome</keyword>
<sequence length="492" mass="54341">MSQNSSVTEIRSRATNRIPLLSLEESLELDHAEANGLFERHLNKYLLQIWKILGYSEMDIVSAKGCEIYLKDGRTLTDFSAGIGILGLGHNHPRIIAAERMCHDRNVIDMNKLAPHKLQGALAYNIVQYLPEPLDMAYLAVSGSEAVEAAMKLCERIQTPKGKTKFICMEGAFHGKTHGPLSVTTAHTFQNGFLMGVPKENVIAVPFGDMDALRAAVQAESDGKRNNIIAIMVEPIRGEACEVAPEGYLTEVARFCRENDILSFFDEVKTGMGRTGKFCAFQHEDVVPDVTTLAKTLGGGKREIGAMVTSRKLWEKAYGSKATCTLHTSGFGGMGESCAVAIETLNVLQDEGLIENAAAMGDYMRNGLLRLQEKHPKTIVEVMGKGLFQAIRLNFGRDTVSKLVDISSNPLFKSYETVLLGGVTRELFEHHNILVHFQPGARDILHFIPPLIIEERQIDLLLDALDQIFERGLADSTVKFVAKNIKQVFAHD</sequence>
<dbReference type="PANTHER" id="PTHR11986:SF79">
    <property type="entry name" value="ACETYLORNITHINE AMINOTRANSFERASE, MITOCHONDRIAL"/>
    <property type="match status" value="1"/>
</dbReference>
<dbReference type="InterPro" id="IPR015421">
    <property type="entry name" value="PyrdxlP-dep_Trfase_major"/>
</dbReference>
<dbReference type="PANTHER" id="PTHR11986">
    <property type="entry name" value="AMINOTRANSFERASE CLASS III"/>
    <property type="match status" value="1"/>
</dbReference>
<dbReference type="GO" id="GO:0008483">
    <property type="term" value="F:transaminase activity"/>
    <property type="evidence" value="ECO:0007669"/>
    <property type="project" value="UniProtKB-KW"/>
</dbReference>
<evidence type="ECO:0000313" key="7">
    <source>
        <dbReference type="Proteomes" id="UP000628854"/>
    </source>
</evidence>
<evidence type="ECO:0000256" key="3">
    <source>
        <dbReference type="ARBA" id="ARBA00022679"/>
    </source>
</evidence>
<comment type="similarity">
    <text evidence="5">Belongs to the class-III pyridoxal-phosphate-dependent aminotransferase family.</text>
</comment>
<evidence type="ECO:0000256" key="4">
    <source>
        <dbReference type="ARBA" id="ARBA00022898"/>
    </source>
</evidence>
<dbReference type="PROSITE" id="PS00600">
    <property type="entry name" value="AA_TRANSFER_CLASS_3"/>
    <property type="match status" value="1"/>
</dbReference>
<dbReference type="SUPFAM" id="SSF53383">
    <property type="entry name" value="PLP-dependent transferases"/>
    <property type="match status" value="1"/>
</dbReference>
<reference evidence="7" key="1">
    <citation type="journal article" date="2019" name="Int. J. Syst. Evol. Microbiol.">
        <title>The Global Catalogue of Microorganisms (GCM) 10K type strain sequencing project: providing services to taxonomists for standard genome sequencing and annotation.</title>
        <authorList>
            <consortium name="The Broad Institute Genomics Platform"/>
            <consortium name="The Broad Institute Genome Sequencing Center for Infectious Disease"/>
            <person name="Wu L."/>
            <person name="Ma J."/>
        </authorList>
    </citation>
    <scope>NUCLEOTIDE SEQUENCE [LARGE SCALE GENOMIC DNA]</scope>
    <source>
        <strain evidence="7">CGMCC 1.15928</strain>
    </source>
</reference>
<evidence type="ECO:0000256" key="5">
    <source>
        <dbReference type="RuleBase" id="RU003560"/>
    </source>
</evidence>
<dbReference type="CDD" id="cd00610">
    <property type="entry name" value="OAT_like"/>
    <property type="match status" value="1"/>
</dbReference>
<keyword evidence="3" id="KW-0808">Transferase</keyword>
<dbReference type="RefSeq" id="WP_084394807.1">
    <property type="nucleotide sequence ID" value="NZ_BMKF01000003.1"/>
</dbReference>
<dbReference type="InterPro" id="IPR049704">
    <property type="entry name" value="Aminotrans_3_PPA_site"/>
</dbReference>
<dbReference type="Proteomes" id="UP000628854">
    <property type="component" value="Unassembled WGS sequence"/>
</dbReference>
<dbReference type="Gene3D" id="3.90.1150.10">
    <property type="entry name" value="Aspartate Aminotransferase, domain 1"/>
    <property type="match status" value="1"/>
</dbReference>
<comment type="caution">
    <text evidence="6">The sequence shown here is derived from an EMBL/GenBank/DDBJ whole genome shotgun (WGS) entry which is preliminary data.</text>
</comment>
<dbReference type="Gene3D" id="3.40.640.10">
    <property type="entry name" value="Type I PLP-dependent aspartate aminotransferase-like (Major domain)"/>
    <property type="match status" value="1"/>
</dbReference>
<evidence type="ECO:0000256" key="2">
    <source>
        <dbReference type="ARBA" id="ARBA00022576"/>
    </source>
</evidence>
<dbReference type="InterPro" id="IPR005814">
    <property type="entry name" value="Aminotrans_3"/>
</dbReference>
<keyword evidence="4 5" id="KW-0663">Pyridoxal phosphate</keyword>
<proteinExistence type="inferred from homology"/>
<gene>
    <name evidence="6" type="ORF">GCM10011503_32330</name>
</gene>
<evidence type="ECO:0000313" key="6">
    <source>
        <dbReference type="EMBL" id="GGB81084.1"/>
    </source>
</evidence>
<dbReference type="InterPro" id="IPR015424">
    <property type="entry name" value="PyrdxlP-dep_Trfase"/>
</dbReference>
<organism evidence="6 7">
    <name type="scientific">Henriciella pelagia</name>
    <dbReference type="NCBI Taxonomy" id="1977912"/>
    <lineage>
        <taxon>Bacteria</taxon>
        <taxon>Pseudomonadati</taxon>
        <taxon>Pseudomonadota</taxon>
        <taxon>Alphaproteobacteria</taxon>
        <taxon>Hyphomonadales</taxon>
        <taxon>Hyphomonadaceae</taxon>
        <taxon>Henriciella</taxon>
    </lineage>
</organism>
<protein>
    <submittedName>
        <fullName evidence="6">Aspartate aminotransferase family protein</fullName>
    </submittedName>
</protein>
<name>A0ABQ1K0A5_9PROT</name>
<dbReference type="EMBL" id="BMKF01000003">
    <property type="protein sequence ID" value="GGB81084.1"/>
    <property type="molecule type" value="Genomic_DNA"/>
</dbReference>
<evidence type="ECO:0000256" key="1">
    <source>
        <dbReference type="ARBA" id="ARBA00001933"/>
    </source>
</evidence>
<dbReference type="PIRSF" id="PIRSF000521">
    <property type="entry name" value="Transaminase_4ab_Lys_Orn"/>
    <property type="match status" value="1"/>
</dbReference>
<accession>A0ABQ1K0A5</accession>